<feature type="compositionally biased region" description="Basic and acidic residues" evidence="1">
    <location>
        <begin position="67"/>
        <end position="80"/>
    </location>
</feature>
<feature type="region of interest" description="Disordered" evidence="1">
    <location>
        <begin position="116"/>
        <end position="243"/>
    </location>
</feature>
<accession>A0ABY7FJD5</accession>
<organism evidence="2 3">
    <name type="scientific">Mya arenaria</name>
    <name type="common">Soft-shell clam</name>
    <dbReference type="NCBI Taxonomy" id="6604"/>
    <lineage>
        <taxon>Eukaryota</taxon>
        <taxon>Metazoa</taxon>
        <taxon>Spiralia</taxon>
        <taxon>Lophotrochozoa</taxon>
        <taxon>Mollusca</taxon>
        <taxon>Bivalvia</taxon>
        <taxon>Autobranchia</taxon>
        <taxon>Heteroconchia</taxon>
        <taxon>Euheterodonta</taxon>
        <taxon>Imparidentia</taxon>
        <taxon>Neoheterodontei</taxon>
        <taxon>Myida</taxon>
        <taxon>Myoidea</taxon>
        <taxon>Myidae</taxon>
        <taxon>Mya</taxon>
    </lineage>
</organism>
<feature type="compositionally biased region" description="Polar residues" evidence="1">
    <location>
        <begin position="220"/>
        <end position="232"/>
    </location>
</feature>
<keyword evidence="3" id="KW-1185">Reference proteome</keyword>
<sequence>MEISMASLPGYQTCCSDSVHVKIKPSFIMSEGRPPRSGIPLFKRRTPKPGNTVPVDAVRAPPSEGSGDERPDHAGKKNNVHEACYRRMDIDNRAGFSESISVKSAANMFGGQAVIRRIPTPSSQRRIPKPAPPKPTPPKVPAKPFLKKPNAGLNATGGDSSLDTGEGNAGNKERPKRDQLDKVENKENMAHNLKCGQNGIDEDEKDWDPFGSEFQAGNAGINSNGKNVSKNIGQELDGETDDDVLDKPLKSLSEINGISDECETYDNVEETDNIPSYEQFMSGAGNFIDVDEDDNDLDNVDIPDTVTDMEHCENVLPQSVKKLAKEYACMDYTVLGTISPLSEKSSKGGDKKEELSFVLGHLVNASSPNENVLKRCLSPQGQRKPLSPMMGTGSSKRIAGYHGYKAKPTADVLPTRRNPGQALIYGYSQMPPLSQVQSLNQGQGQGLKTNLRSTSQGQGHPAQIQGQRSNQLGIVCEGCNNCLLDFKRQALRQMYTENSNAPIALVVLKDG</sequence>
<dbReference type="Proteomes" id="UP001164746">
    <property type="component" value="Chromosome 11"/>
</dbReference>
<dbReference type="EMBL" id="CP111022">
    <property type="protein sequence ID" value="WAR19361.1"/>
    <property type="molecule type" value="Genomic_DNA"/>
</dbReference>
<proteinExistence type="predicted"/>
<gene>
    <name evidence="2" type="ORF">MAR_001199</name>
</gene>
<reference evidence="2" key="1">
    <citation type="submission" date="2022-11" db="EMBL/GenBank/DDBJ databases">
        <title>Centuries of genome instability and evolution in soft-shell clam transmissible cancer (bioRxiv).</title>
        <authorList>
            <person name="Hart S.F.M."/>
            <person name="Yonemitsu M.A."/>
            <person name="Giersch R.M."/>
            <person name="Beal B.F."/>
            <person name="Arriagada G."/>
            <person name="Davis B.W."/>
            <person name="Ostrander E.A."/>
            <person name="Goff S.P."/>
            <person name="Metzger M.J."/>
        </authorList>
    </citation>
    <scope>NUCLEOTIDE SEQUENCE</scope>
    <source>
        <strain evidence="2">MELC-2E11</strain>
        <tissue evidence="2">Siphon/mantle</tissue>
    </source>
</reference>
<feature type="compositionally biased region" description="Pro residues" evidence="1">
    <location>
        <begin position="129"/>
        <end position="141"/>
    </location>
</feature>
<feature type="region of interest" description="Disordered" evidence="1">
    <location>
        <begin position="436"/>
        <end position="467"/>
    </location>
</feature>
<feature type="compositionally biased region" description="Basic and acidic residues" evidence="1">
    <location>
        <begin position="171"/>
        <end position="189"/>
    </location>
</feature>
<evidence type="ECO:0000256" key="1">
    <source>
        <dbReference type="SAM" id="MobiDB-lite"/>
    </source>
</evidence>
<evidence type="ECO:0000313" key="2">
    <source>
        <dbReference type="EMBL" id="WAR19361.1"/>
    </source>
</evidence>
<evidence type="ECO:0000313" key="3">
    <source>
        <dbReference type="Proteomes" id="UP001164746"/>
    </source>
</evidence>
<feature type="region of interest" description="Disordered" evidence="1">
    <location>
        <begin position="32"/>
        <end position="80"/>
    </location>
</feature>
<name>A0ABY7FJD5_MYAAR</name>
<protein>
    <submittedName>
        <fullName evidence="2">Uncharacterized protein</fullName>
    </submittedName>
</protein>